<feature type="compositionally biased region" description="Polar residues" evidence="7">
    <location>
        <begin position="154"/>
        <end position="163"/>
    </location>
</feature>
<dbReference type="PROSITE" id="PS51369">
    <property type="entry name" value="TCP"/>
    <property type="match status" value="1"/>
</dbReference>
<gene>
    <name evidence="10" type="ORF">DCAR_026713</name>
    <name evidence="11" type="ORF">DCAR_0832898</name>
</gene>
<sequence length="370" mass="40942">MSWISNSIHGDKFYNGSPFVIPQEEEALPFFQNFVSPLYDDTQLFSVPLAADEISNVPLPTVGTEIHQHSSTSKNESSEVKRGGLNKGSVRRSGKKDRHTKIKTARGVRDRRMRLSLQIARKFFDLQDRLGFDKASKTIEWLFSKSKKAINQLSSNGSHLTRMSSSTTSTGQKGSKSLEISEGLTKGKNASGQGECEVSGTKETKKSAKHNAKDLRDKARARARERTWEKKMNRCLEKSNWSLSDQVYSLAQLGPAGNPNPLFDLGQESMSNTSSQDNLSTSQSSIHHHLANMELLGTTTSPSGSVSCSMYGYDHEKNGDLFSGGLDSYSNNLSYLGWDISAECLNPNSTDHFLESSGKIFGYFDQNQVD</sequence>
<proteinExistence type="predicted"/>
<dbReference type="EMBL" id="LNRQ01000008">
    <property type="protein sequence ID" value="KZM85865.1"/>
    <property type="molecule type" value="Genomic_DNA"/>
</dbReference>
<feature type="compositionally biased region" description="Basic and acidic residues" evidence="7">
    <location>
        <begin position="200"/>
        <end position="226"/>
    </location>
</feature>
<dbReference type="AlphaFoldDB" id="A0A175YQF9"/>
<dbReference type="PANTHER" id="PTHR31072:SF87">
    <property type="entry name" value="TRANSCRIPTION FACTOR TCP12"/>
    <property type="match status" value="1"/>
</dbReference>
<evidence type="ECO:0000313" key="10">
    <source>
        <dbReference type="EMBL" id="KZM85865.1"/>
    </source>
</evidence>
<dbReference type="KEGG" id="dcr:108199027"/>
<keyword evidence="12" id="KW-1185">Reference proteome</keyword>
<feature type="domain" description="R" evidence="9">
    <location>
        <begin position="213"/>
        <end position="230"/>
    </location>
</feature>
<evidence type="ECO:0000313" key="11">
    <source>
        <dbReference type="EMBL" id="WOH13388.1"/>
    </source>
</evidence>
<dbReference type="Gramene" id="KZM85865">
    <property type="protein sequence ID" value="KZM85865"/>
    <property type="gene ID" value="DCAR_026713"/>
</dbReference>
<reference evidence="11" key="2">
    <citation type="submission" date="2022-03" db="EMBL/GenBank/DDBJ databases">
        <title>Draft title - Genomic analysis of global carrot germplasm unveils the trajectory of domestication and the origin of high carotenoid orange carrot.</title>
        <authorList>
            <person name="Iorizzo M."/>
            <person name="Ellison S."/>
            <person name="Senalik D."/>
            <person name="Macko-Podgorni A."/>
            <person name="Grzebelus D."/>
            <person name="Bostan H."/>
            <person name="Rolling W."/>
            <person name="Curaba J."/>
            <person name="Simon P."/>
        </authorList>
    </citation>
    <scope>NUCLEOTIDE SEQUENCE</scope>
    <source>
        <tissue evidence="11">Leaf</tissue>
    </source>
</reference>
<keyword evidence="6" id="KW-0539">Nucleus</keyword>
<evidence type="ECO:0000256" key="6">
    <source>
        <dbReference type="ARBA" id="ARBA00023242"/>
    </source>
</evidence>
<feature type="region of interest" description="Disordered" evidence="7">
    <location>
        <begin position="154"/>
        <end position="226"/>
    </location>
</feature>
<evidence type="ECO:0000256" key="7">
    <source>
        <dbReference type="SAM" id="MobiDB-lite"/>
    </source>
</evidence>
<feature type="compositionally biased region" description="Low complexity" evidence="7">
    <location>
        <begin position="271"/>
        <end position="280"/>
    </location>
</feature>
<dbReference type="InterPro" id="IPR017888">
    <property type="entry name" value="CYC/TB1_R_domain"/>
</dbReference>
<dbReference type="GO" id="GO:0043565">
    <property type="term" value="F:sequence-specific DNA binding"/>
    <property type="evidence" value="ECO:0007669"/>
    <property type="project" value="TreeGrafter"/>
</dbReference>
<name>A0A175YQF9_DAUCS</name>
<keyword evidence="4" id="KW-0238">DNA-binding</keyword>
<feature type="domain" description="TCP" evidence="8">
    <location>
        <begin position="95"/>
        <end position="153"/>
    </location>
</feature>
<evidence type="ECO:0000259" key="9">
    <source>
        <dbReference type="PROSITE" id="PS51370"/>
    </source>
</evidence>
<dbReference type="GO" id="GO:0003700">
    <property type="term" value="F:DNA-binding transcription factor activity"/>
    <property type="evidence" value="ECO:0007669"/>
    <property type="project" value="InterPro"/>
</dbReference>
<evidence type="ECO:0000256" key="3">
    <source>
        <dbReference type="ARBA" id="ARBA00023015"/>
    </source>
</evidence>
<dbReference type="GO" id="GO:0005634">
    <property type="term" value="C:nucleus"/>
    <property type="evidence" value="ECO:0007669"/>
    <property type="project" value="UniProtKB-SubCell"/>
</dbReference>
<dbReference type="EMBL" id="CP093350">
    <property type="protein sequence ID" value="WOH13388.1"/>
    <property type="molecule type" value="Genomic_DNA"/>
</dbReference>
<evidence type="ECO:0000256" key="1">
    <source>
        <dbReference type="ARBA" id="ARBA00004123"/>
    </source>
</evidence>
<evidence type="ECO:0000256" key="5">
    <source>
        <dbReference type="ARBA" id="ARBA00023163"/>
    </source>
</evidence>
<keyword evidence="5" id="KW-0804">Transcription</keyword>
<feature type="region of interest" description="Disordered" evidence="7">
    <location>
        <begin position="259"/>
        <end position="280"/>
    </location>
</feature>
<accession>A0A175YQF9</accession>
<protein>
    <recommendedName>
        <fullName evidence="13">TCP domain-containing protein</fullName>
    </recommendedName>
</protein>
<dbReference type="PANTHER" id="PTHR31072">
    <property type="entry name" value="TRANSCRIPTION FACTOR TCP4-RELATED"/>
    <property type="match status" value="1"/>
</dbReference>
<dbReference type="STRING" id="79200.A0A175YQF9"/>
<evidence type="ECO:0008006" key="13">
    <source>
        <dbReference type="Google" id="ProtNLM"/>
    </source>
</evidence>
<dbReference type="GO" id="GO:2000032">
    <property type="term" value="P:regulation of secondary shoot formation"/>
    <property type="evidence" value="ECO:0007669"/>
    <property type="project" value="TreeGrafter"/>
</dbReference>
<dbReference type="PROSITE" id="PS51370">
    <property type="entry name" value="R"/>
    <property type="match status" value="1"/>
</dbReference>
<feature type="compositionally biased region" description="Basic residues" evidence="7">
    <location>
        <begin position="89"/>
        <end position="107"/>
    </location>
</feature>
<dbReference type="InterPro" id="IPR017887">
    <property type="entry name" value="TF_TCP_subgr"/>
</dbReference>
<dbReference type="Pfam" id="PF03634">
    <property type="entry name" value="TCP"/>
    <property type="match status" value="1"/>
</dbReference>
<organism evidence="10">
    <name type="scientific">Daucus carota subsp. sativus</name>
    <name type="common">Carrot</name>
    <dbReference type="NCBI Taxonomy" id="79200"/>
    <lineage>
        <taxon>Eukaryota</taxon>
        <taxon>Viridiplantae</taxon>
        <taxon>Streptophyta</taxon>
        <taxon>Embryophyta</taxon>
        <taxon>Tracheophyta</taxon>
        <taxon>Spermatophyta</taxon>
        <taxon>Magnoliopsida</taxon>
        <taxon>eudicotyledons</taxon>
        <taxon>Gunneridae</taxon>
        <taxon>Pentapetalae</taxon>
        <taxon>asterids</taxon>
        <taxon>campanulids</taxon>
        <taxon>Apiales</taxon>
        <taxon>Apiaceae</taxon>
        <taxon>Apioideae</taxon>
        <taxon>Scandiceae</taxon>
        <taxon>Daucinae</taxon>
        <taxon>Daucus</taxon>
        <taxon>Daucus sect. Daucus</taxon>
    </lineage>
</organism>
<keyword evidence="3" id="KW-0805">Transcription regulation</keyword>
<comment type="subcellular location">
    <subcellularLocation>
        <location evidence="1">Nucleus</location>
    </subcellularLocation>
</comment>
<dbReference type="InterPro" id="IPR005333">
    <property type="entry name" value="Transcription_factor_TCP"/>
</dbReference>
<evidence type="ECO:0000259" key="8">
    <source>
        <dbReference type="PROSITE" id="PS51369"/>
    </source>
</evidence>
<keyword evidence="2" id="KW-0217">Developmental protein</keyword>
<feature type="region of interest" description="Disordered" evidence="7">
    <location>
        <begin position="65"/>
        <end position="107"/>
    </location>
</feature>
<reference evidence="10" key="1">
    <citation type="journal article" date="2016" name="Nat. Genet.">
        <title>A high-quality carrot genome assembly provides new insights into carotenoid accumulation and asterid genome evolution.</title>
        <authorList>
            <person name="Iorizzo M."/>
            <person name="Ellison S."/>
            <person name="Senalik D."/>
            <person name="Zeng P."/>
            <person name="Satapoomin P."/>
            <person name="Huang J."/>
            <person name="Bowman M."/>
            <person name="Iovene M."/>
            <person name="Sanseverino W."/>
            <person name="Cavagnaro P."/>
            <person name="Yildiz M."/>
            <person name="Macko-Podgorni A."/>
            <person name="Moranska E."/>
            <person name="Grzebelus E."/>
            <person name="Grzebelus D."/>
            <person name="Ashrafi H."/>
            <person name="Zheng Z."/>
            <person name="Cheng S."/>
            <person name="Spooner D."/>
            <person name="Van Deynze A."/>
            <person name="Simon P."/>
        </authorList>
    </citation>
    <scope>NUCLEOTIDE SEQUENCE [LARGE SCALE GENOMIC DNA]</scope>
    <source>
        <tissue evidence="10">Leaf</tissue>
    </source>
</reference>
<feature type="compositionally biased region" description="Low complexity" evidence="7">
    <location>
        <begin position="164"/>
        <end position="177"/>
    </location>
</feature>
<evidence type="ECO:0000313" key="12">
    <source>
        <dbReference type="Proteomes" id="UP000077755"/>
    </source>
</evidence>
<dbReference type="Proteomes" id="UP000077755">
    <property type="component" value="Chromosome 8"/>
</dbReference>
<evidence type="ECO:0000256" key="4">
    <source>
        <dbReference type="ARBA" id="ARBA00023125"/>
    </source>
</evidence>
<evidence type="ECO:0000256" key="2">
    <source>
        <dbReference type="ARBA" id="ARBA00022473"/>
    </source>
</evidence>
<dbReference type="OrthoDB" id="1896834at2759"/>